<dbReference type="STRING" id="276.THFILI_06385"/>
<dbReference type="Gene3D" id="3.90.550.10">
    <property type="entry name" value="Spore Coat Polysaccharide Biosynthesis Protein SpsA, Chain A"/>
    <property type="match status" value="1"/>
</dbReference>
<gene>
    <name evidence="2" type="ORF">THFILI_06385</name>
</gene>
<dbReference type="OrthoDB" id="159246at2"/>
<dbReference type="AlphaFoldDB" id="A0A0A2WNP4"/>
<keyword evidence="3" id="KW-1185">Reference proteome</keyword>
<dbReference type="Proteomes" id="UP000030364">
    <property type="component" value="Unassembled WGS sequence"/>
</dbReference>
<protein>
    <submittedName>
        <fullName evidence="2">Acylneuraminate cytidylyltransferase</fullName>
    </submittedName>
</protein>
<dbReference type="Pfam" id="PF12804">
    <property type="entry name" value="NTP_transf_3"/>
    <property type="match status" value="1"/>
</dbReference>
<dbReference type="InterPro" id="IPR029044">
    <property type="entry name" value="Nucleotide-diphossugar_trans"/>
</dbReference>
<dbReference type="SUPFAM" id="SSF53448">
    <property type="entry name" value="Nucleotide-diphospho-sugar transferases"/>
    <property type="match status" value="1"/>
</dbReference>
<organism evidence="2 3">
    <name type="scientific">Thermus filiformis</name>
    <dbReference type="NCBI Taxonomy" id="276"/>
    <lineage>
        <taxon>Bacteria</taxon>
        <taxon>Thermotogati</taxon>
        <taxon>Deinococcota</taxon>
        <taxon>Deinococci</taxon>
        <taxon>Thermales</taxon>
        <taxon>Thermaceae</taxon>
        <taxon>Thermus</taxon>
    </lineage>
</organism>
<evidence type="ECO:0000259" key="1">
    <source>
        <dbReference type="Pfam" id="PF12804"/>
    </source>
</evidence>
<keyword evidence="2" id="KW-0548">Nucleotidyltransferase</keyword>
<reference evidence="2 3" key="1">
    <citation type="journal article" date="2015" name="Genome Announc.">
        <title>Draft Genome Sequence of the Thermophile Thermus filiformis ATCC 43280, Producer of Carotenoid-(Di)glucoside-Branched Fatty Acid (Di)esters and Source of Hyperthermostable Enzymes of Biotechnological Interest.</title>
        <authorList>
            <person name="Mandelli F."/>
            <person name="Oliveira Ramires B."/>
            <person name="Couger M.B."/>
            <person name="Paixao D.A."/>
            <person name="Camilo C.M."/>
            <person name="Polikarpov I."/>
            <person name="Prade R."/>
            <person name="Riano-Pachon D.M."/>
            <person name="Squina F.M."/>
        </authorList>
    </citation>
    <scope>NUCLEOTIDE SEQUENCE [LARGE SCALE GENOMIC DNA]</scope>
    <source>
        <strain evidence="2 3">ATCC 43280</strain>
    </source>
</reference>
<feature type="domain" description="MobA-like NTP transferase" evidence="1">
    <location>
        <begin position="3"/>
        <end position="117"/>
    </location>
</feature>
<dbReference type="InterPro" id="IPR025877">
    <property type="entry name" value="MobA-like_NTP_Trfase"/>
</dbReference>
<dbReference type="EMBL" id="JPSL02000039">
    <property type="protein sequence ID" value="KGQ21791.2"/>
    <property type="molecule type" value="Genomic_DNA"/>
</dbReference>
<name>A0A0A2WNP4_THEFI</name>
<keyword evidence="2" id="KW-0808">Transferase</keyword>
<sequence>MDAIVLAGGREAWAGGPKALYPYRGRLLADWVLAALKEAGLRVVYVGEDRGLSVRPDLVLPDQGGILENLASALPHTEGRVLVATADLPHLTREAVEYVLAHDPGSALVYTIVPKEAVEARFPGSKRTYARLREGVFTGGNLLLLDRVLFERALPLARKVVALRKNPLALARLVGLDVLLLLLLGRLSLRHLEARAQRILGLEARALVVPYAEVGVDLDRPEVS</sequence>
<evidence type="ECO:0000313" key="3">
    <source>
        <dbReference type="Proteomes" id="UP000030364"/>
    </source>
</evidence>
<dbReference type="RefSeq" id="WP_038064658.1">
    <property type="nucleotide sequence ID" value="NZ_JPSL02000039.1"/>
</dbReference>
<proteinExistence type="predicted"/>
<comment type="caution">
    <text evidence="2">The sequence shown here is derived from an EMBL/GenBank/DDBJ whole genome shotgun (WGS) entry which is preliminary data.</text>
</comment>
<accession>A0A0A2WNP4</accession>
<dbReference type="GO" id="GO:0016779">
    <property type="term" value="F:nucleotidyltransferase activity"/>
    <property type="evidence" value="ECO:0007669"/>
    <property type="project" value="UniProtKB-KW"/>
</dbReference>
<evidence type="ECO:0000313" key="2">
    <source>
        <dbReference type="EMBL" id="KGQ21791.2"/>
    </source>
</evidence>